<dbReference type="Proteomes" id="UP000184420">
    <property type="component" value="Unassembled WGS sequence"/>
</dbReference>
<dbReference type="RefSeq" id="WP_073080809.1">
    <property type="nucleotide sequence ID" value="NZ_FRBL01000004.1"/>
</dbReference>
<feature type="chain" id="PRO_5012658213" evidence="1">
    <location>
        <begin position="19"/>
        <end position="294"/>
    </location>
</feature>
<dbReference type="SUPFAM" id="SSF54427">
    <property type="entry name" value="NTF2-like"/>
    <property type="match status" value="2"/>
</dbReference>
<dbReference type="OrthoDB" id="6057827at2"/>
<dbReference type="GO" id="GO:0016853">
    <property type="term" value="F:isomerase activity"/>
    <property type="evidence" value="ECO:0007669"/>
    <property type="project" value="UniProtKB-KW"/>
</dbReference>
<dbReference type="Gene3D" id="3.10.450.50">
    <property type="match status" value="2"/>
</dbReference>
<dbReference type="STRING" id="1419482.SAMN05444266_104201"/>
<organism evidence="3 4">
    <name type="scientific">Chitinophaga jiangningensis</name>
    <dbReference type="NCBI Taxonomy" id="1419482"/>
    <lineage>
        <taxon>Bacteria</taxon>
        <taxon>Pseudomonadati</taxon>
        <taxon>Bacteroidota</taxon>
        <taxon>Chitinophagia</taxon>
        <taxon>Chitinophagales</taxon>
        <taxon>Chitinophagaceae</taxon>
        <taxon>Chitinophaga</taxon>
    </lineage>
</organism>
<dbReference type="EMBL" id="FRBL01000004">
    <property type="protein sequence ID" value="SHL62459.1"/>
    <property type="molecule type" value="Genomic_DNA"/>
</dbReference>
<protein>
    <submittedName>
        <fullName evidence="3">Ketosteroid isomerase homolog</fullName>
    </submittedName>
</protein>
<evidence type="ECO:0000256" key="1">
    <source>
        <dbReference type="SAM" id="SignalP"/>
    </source>
</evidence>
<feature type="domain" description="DUF4440" evidence="2">
    <location>
        <begin position="176"/>
        <end position="286"/>
    </location>
</feature>
<keyword evidence="1" id="KW-0732">Signal</keyword>
<gene>
    <name evidence="3" type="ORF">SAMN05444266_104201</name>
</gene>
<reference evidence="3 4" key="1">
    <citation type="submission" date="2016-11" db="EMBL/GenBank/DDBJ databases">
        <authorList>
            <person name="Jaros S."/>
            <person name="Januszkiewicz K."/>
            <person name="Wedrychowicz H."/>
        </authorList>
    </citation>
    <scope>NUCLEOTIDE SEQUENCE [LARGE SCALE GENOMIC DNA]</scope>
    <source>
        <strain evidence="3 4">DSM 27406</strain>
    </source>
</reference>
<dbReference type="InterPro" id="IPR032710">
    <property type="entry name" value="NTF2-like_dom_sf"/>
</dbReference>
<dbReference type="InterPro" id="IPR027843">
    <property type="entry name" value="DUF4440"/>
</dbReference>
<evidence type="ECO:0000259" key="2">
    <source>
        <dbReference type="Pfam" id="PF14534"/>
    </source>
</evidence>
<keyword evidence="3" id="KW-0413">Isomerase</keyword>
<sequence length="294" mass="33046">MKPLFLLLLLSLPFGSYAQADWHAKLAAINQQIDNAWATRDLNGIMAYYNSRSVVMPEYNPTLYGKAAIATFISTWLDSVKHSNTTHTITDLQVLKNHVIEIGNYTTTLLYGDNAPYIYQAKYLQVWDISSPQHLVLLAQIQGATNYIDRKVFPAITVLQKAIPSPEKNKIHKLIAAQNQVFENNVKTRNGANMAGLYATDAIYMPYYASAIKGLDSINAYYVMHEDPAVGIDQVEINMSSLKNLGDFVLVNGYYTVHWNAGGNKGIVSGKSINVWRRETDGNYKMFRQMVVHD</sequence>
<accession>A0A1M7C6H0</accession>
<keyword evidence="4" id="KW-1185">Reference proteome</keyword>
<proteinExistence type="predicted"/>
<feature type="signal peptide" evidence="1">
    <location>
        <begin position="1"/>
        <end position="18"/>
    </location>
</feature>
<name>A0A1M7C6H0_9BACT</name>
<dbReference type="Pfam" id="PF14534">
    <property type="entry name" value="DUF4440"/>
    <property type="match status" value="1"/>
</dbReference>
<evidence type="ECO:0000313" key="3">
    <source>
        <dbReference type="EMBL" id="SHL62459.1"/>
    </source>
</evidence>
<dbReference type="AlphaFoldDB" id="A0A1M7C6H0"/>
<evidence type="ECO:0000313" key="4">
    <source>
        <dbReference type="Proteomes" id="UP000184420"/>
    </source>
</evidence>